<comment type="caution">
    <text evidence="7">The sequence shown here is derived from an EMBL/GenBank/DDBJ whole genome shotgun (WGS) entry which is preliminary data.</text>
</comment>
<sequence>MGDLKPYKGNYYLWYYVPSLPAAIIFLLLFIAATTLHIYRLFKTRTWFCIPFAIGGICRCTANRNTASLFSYALANNGILLAPALFAASIYMTLGRLLRFLHAEHLSLINVQWLTKIFVIGDVLSFAVQGSSVGLSITGHDVGAKAVIIVGLLIQIISFGLFGITTVAFYRRVSSSSSTLATPSGKHGLEWMKILYMLYYTSGLIMIRSVFRLVEYIMGNNGYLLRHEWTISLKVGDKGFGGDERGLVHSGESQSTGFMELESSENKR</sequence>
<keyword evidence="3 6" id="KW-1133">Transmembrane helix</keyword>
<protein>
    <submittedName>
        <fullName evidence="7">Protein RTM1</fullName>
    </submittedName>
</protein>
<feature type="transmembrane region" description="Helical" evidence="6">
    <location>
        <begin position="113"/>
        <end position="135"/>
    </location>
</feature>
<evidence type="ECO:0000256" key="6">
    <source>
        <dbReference type="SAM" id="Phobius"/>
    </source>
</evidence>
<evidence type="ECO:0000256" key="2">
    <source>
        <dbReference type="ARBA" id="ARBA00022692"/>
    </source>
</evidence>
<name>A0A093XCV8_TALMA</name>
<proteinExistence type="predicted"/>
<dbReference type="PANTHER" id="PTHR31465:SF35">
    <property type="entry name" value="RTA1 DOMAIN PROTEIN-RELATED"/>
    <property type="match status" value="1"/>
</dbReference>
<dbReference type="AlphaFoldDB" id="A0A093XCV8"/>
<evidence type="ECO:0000256" key="4">
    <source>
        <dbReference type="ARBA" id="ARBA00023136"/>
    </source>
</evidence>
<dbReference type="InterPro" id="IPR007568">
    <property type="entry name" value="RTA1"/>
</dbReference>
<feature type="transmembrane region" description="Helical" evidence="6">
    <location>
        <begin position="147"/>
        <end position="171"/>
    </location>
</feature>
<dbReference type="HOGENOM" id="CLU_033465_3_1_1"/>
<accession>A0A093XCV8</accession>
<keyword evidence="4 6" id="KW-0472">Membrane</keyword>
<evidence type="ECO:0000256" key="1">
    <source>
        <dbReference type="ARBA" id="ARBA00004141"/>
    </source>
</evidence>
<dbReference type="EMBL" id="JPOX01000038">
    <property type="protein sequence ID" value="KFX43028.1"/>
    <property type="molecule type" value="Genomic_DNA"/>
</dbReference>
<evidence type="ECO:0000256" key="5">
    <source>
        <dbReference type="SAM" id="MobiDB-lite"/>
    </source>
</evidence>
<reference evidence="7" key="1">
    <citation type="journal article" date="2014" name="PLoS Genet.">
        <title>Signature Gene Expression Reveals Novel Clues to the Molecular Mechanisms of Dimorphic Transition in Penicillium marneffei.</title>
        <authorList>
            <person name="Yang E."/>
            <person name="Wang G."/>
            <person name="Cai J."/>
            <person name="Woo P.C."/>
            <person name="Lau S.K."/>
            <person name="Yuen K.-Y."/>
            <person name="Chow W.-N."/>
            <person name="Lin X."/>
        </authorList>
    </citation>
    <scope>NUCLEOTIDE SEQUENCE [LARGE SCALE GENOMIC DNA]</scope>
    <source>
        <strain evidence="7">PM1</strain>
    </source>
</reference>
<dbReference type="Pfam" id="PF04479">
    <property type="entry name" value="RTA1"/>
    <property type="match status" value="1"/>
</dbReference>
<evidence type="ECO:0000313" key="7">
    <source>
        <dbReference type="EMBL" id="KFX43028.1"/>
    </source>
</evidence>
<gene>
    <name evidence="7" type="ORF">GQ26_0380100</name>
</gene>
<dbReference type="PANTHER" id="PTHR31465">
    <property type="entry name" value="PROTEIN RTA1-RELATED"/>
    <property type="match status" value="1"/>
</dbReference>
<organism evidence="7">
    <name type="scientific">Talaromyces marneffei PM1</name>
    <dbReference type="NCBI Taxonomy" id="1077442"/>
    <lineage>
        <taxon>Eukaryota</taxon>
        <taxon>Fungi</taxon>
        <taxon>Dikarya</taxon>
        <taxon>Ascomycota</taxon>
        <taxon>Pezizomycotina</taxon>
        <taxon>Eurotiomycetes</taxon>
        <taxon>Eurotiomycetidae</taxon>
        <taxon>Eurotiales</taxon>
        <taxon>Trichocomaceae</taxon>
        <taxon>Talaromyces</taxon>
        <taxon>Talaromyces sect. Talaromyces</taxon>
    </lineage>
</organism>
<feature type="region of interest" description="Disordered" evidence="5">
    <location>
        <begin position="246"/>
        <end position="268"/>
    </location>
</feature>
<comment type="subcellular location">
    <subcellularLocation>
        <location evidence="1">Membrane</location>
        <topology evidence="1">Multi-pass membrane protein</topology>
    </subcellularLocation>
</comment>
<feature type="transmembrane region" description="Helical" evidence="6">
    <location>
        <begin position="12"/>
        <end position="39"/>
    </location>
</feature>
<keyword evidence="2 6" id="KW-0812">Transmembrane</keyword>
<feature type="transmembrane region" description="Helical" evidence="6">
    <location>
        <begin position="69"/>
        <end position="93"/>
    </location>
</feature>
<dbReference type="GO" id="GO:0016020">
    <property type="term" value="C:membrane"/>
    <property type="evidence" value="ECO:0007669"/>
    <property type="project" value="UniProtKB-SubCell"/>
</dbReference>
<evidence type="ECO:0000256" key="3">
    <source>
        <dbReference type="ARBA" id="ARBA00022989"/>
    </source>
</evidence>
<feature type="transmembrane region" description="Helical" evidence="6">
    <location>
        <begin position="191"/>
        <end position="211"/>
    </location>
</feature>